<name>A0A0V8J4F7_9BACL</name>
<dbReference type="PROSITE" id="PS50932">
    <property type="entry name" value="HTH_LACI_2"/>
    <property type="match status" value="1"/>
</dbReference>
<dbReference type="Gene3D" id="3.40.50.2300">
    <property type="match status" value="2"/>
</dbReference>
<dbReference type="Pfam" id="PF00532">
    <property type="entry name" value="Peripla_BP_1"/>
    <property type="match status" value="1"/>
</dbReference>
<dbReference type="CDD" id="cd01392">
    <property type="entry name" value="HTH_LacI"/>
    <property type="match status" value="1"/>
</dbReference>
<dbReference type="AlphaFoldDB" id="A0A0V8J4F7"/>
<dbReference type="InterPro" id="IPR001761">
    <property type="entry name" value="Peripla_BP/Lac1_sug-bd_dom"/>
</dbReference>
<sequence length="346" mass="38373">MATIRDVAKQAGVSVATVSRVLNSNGYVNNETKKKVDEAIRQLNYKPNAVARSLYKKTSKTIGLIVPDIVNPFFPELARAVEDTAHKKGYNVFFCNTDENVEKEEHYLEILLQKYVDGVIVASNTLTAEKVKELNIPVVSIDRKITAEIPTVVVKNKEGAQKATSYLKEIGCERIAHLRGPHHIDNANERADGYLEEVGSAPWFQSSYIADGNYVMKTAIQATVELLERHPEIDGIFAANDVMAIGAVKAAHRIGKMVPEELAIIGFDGISMAEATTPELTTIAQPIYDMGTAVTDLLVKLIEKKPVERTFLELKVELIERESTRKQNNNKGGREHGAKDHSSRQY</sequence>
<dbReference type="InterPro" id="IPR010982">
    <property type="entry name" value="Lambda_DNA-bd_dom_sf"/>
</dbReference>
<dbReference type="InterPro" id="IPR000843">
    <property type="entry name" value="HTH_LacI"/>
</dbReference>
<keyword evidence="4" id="KW-0238">DNA-binding</keyword>
<evidence type="ECO:0000256" key="6">
    <source>
        <dbReference type="SAM" id="MobiDB-lite"/>
    </source>
</evidence>
<keyword evidence="2" id="KW-0678">Repressor</keyword>
<dbReference type="Gene3D" id="1.10.260.40">
    <property type="entry name" value="lambda repressor-like DNA-binding domains"/>
    <property type="match status" value="1"/>
</dbReference>
<dbReference type="SMART" id="SM00354">
    <property type="entry name" value="HTH_LACI"/>
    <property type="match status" value="1"/>
</dbReference>
<dbReference type="FunFam" id="1.10.260.40:FF:000002">
    <property type="entry name" value="HTH-type transcriptional repressor PurR"/>
    <property type="match status" value="1"/>
</dbReference>
<evidence type="ECO:0000256" key="3">
    <source>
        <dbReference type="ARBA" id="ARBA00023015"/>
    </source>
</evidence>
<dbReference type="OrthoDB" id="9796186at2"/>
<evidence type="ECO:0000313" key="8">
    <source>
        <dbReference type="EMBL" id="KSU82015.1"/>
    </source>
</evidence>
<dbReference type="Pfam" id="PF00356">
    <property type="entry name" value="LacI"/>
    <property type="match status" value="1"/>
</dbReference>
<dbReference type="GO" id="GO:0003700">
    <property type="term" value="F:DNA-binding transcription factor activity"/>
    <property type="evidence" value="ECO:0007669"/>
    <property type="project" value="TreeGrafter"/>
</dbReference>
<evidence type="ECO:0000256" key="2">
    <source>
        <dbReference type="ARBA" id="ARBA00022491"/>
    </source>
</evidence>
<dbReference type="PANTHER" id="PTHR30146:SF95">
    <property type="entry name" value="RIBOSE OPERON REPRESSOR"/>
    <property type="match status" value="1"/>
</dbReference>
<feature type="region of interest" description="Disordered" evidence="6">
    <location>
        <begin position="324"/>
        <end position="346"/>
    </location>
</feature>
<keyword evidence="9" id="KW-1185">Reference proteome</keyword>
<evidence type="ECO:0000256" key="4">
    <source>
        <dbReference type="ARBA" id="ARBA00023125"/>
    </source>
</evidence>
<dbReference type="SUPFAM" id="SSF47413">
    <property type="entry name" value="lambda repressor-like DNA-binding domains"/>
    <property type="match status" value="1"/>
</dbReference>
<gene>
    <name evidence="8" type="ORF">AS030_17200</name>
</gene>
<keyword evidence="5" id="KW-0804">Transcription</keyword>
<proteinExistence type="predicted"/>
<dbReference type="CDD" id="cd06291">
    <property type="entry name" value="PBP1_Qymf-like"/>
    <property type="match status" value="1"/>
</dbReference>
<dbReference type="InterPro" id="IPR028082">
    <property type="entry name" value="Peripla_BP_I"/>
</dbReference>
<feature type="domain" description="HTH lacI-type" evidence="7">
    <location>
        <begin position="2"/>
        <end position="56"/>
    </location>
</feature>
<comment type="caution">
    <text evidence="8">The sequence shown here is derived from an EMBL/GenBank/DDBJ whole genome shotgun (WGS) entry which is preliminary data.</text>
</comment>
<dbReference type="SUPFAM" id="SSF53822">
    <property type="entry name" value="Periplasmic binding protein-like I"/>
    <property type="match status" value="1"/>
</dbReference>
<accession>A0A0V8J4F7</accession>
<dbReference type="PANTHER" id="PTHR30146">
    <property type="entry name" value="LACI-RELATED TRANSCRIPTIONAL REPRESSOR"/>
    <property type="match status" value="1"/>
</dbReference>
<dbReference type="EMBL" id="LNQN01000005">
    <property type="protein sequence ID" value="KSU82015.1"/>
    <property type="molecule type" value="Genomic_DNA"/>
</dbReference>
<evidence type="ECO:0000313" key="9">
    <source>
        <dbReference type="Proteomes" id="UP000054099"/>
    </source>
</evidence>
<dbReference type="PRINTS" id="PR00036">
    <property type="entry name" value="HTHLACI"/>
</dbReference>
<organism evidence="8 9">
    <name type="scientific">Fictibacillus enclensis</name>
    <dbReference type="NCBI Taxonomy" id="1017270"/>
    <lineage>
        <taxon>Bacteria</taxon>
        <taxon>Bacillati</taxon>
        <taxon>Bacillota</taxon>
        <taxon>Bacilli</taxon>
        <taxon>Bacillales</taxon>
        <taxon>Fictibacillaceae</taxon>
        <taxon>Fictibacillus</taxon>
    </lineage>
</organism>
<evidence type="ECO:0000259" key="7">
    <source>
        <dbReference type="PROSITE" id="PS50932"/>
    </source>
</evidence>
<dbReference type="Proteomes" id="UP000054099">
    <property type="component" value="Unassembled WGS sequence"/>
</dbReference>
<dbReference type="GO" id="GO:0000976">
    <property type="term" value="F:transcription cis-regulatory region binding"/>
    <property type="evidence" value="ECO:0007669"/>
    <property type="project" value="TreeGrafter"/>
</dbReference>
<dbReference type="PROSITE" id="PS00356">
    <property type="entry name" value="HTH_LACI_1"/>
    <property type="match status" value="1"/>
</dbReference>
<keyword evidence="3" id="KW-0805">Transcription regulation</keyword>
<evidence type="ECO:0000256" key="5">
    <source>
        <dbReference type="ARBA" id="ARBA00023163"/>
    </source>
</evidence>
<protein>
    <recommendedName>
        <fullName evidence="1">Catabolite control protein A</fullName>
    </recommendedName>
</protein>
<reference evidence="8 9" key="1">
    <citation type="journal article" date="2014" name="Antonie Van Leeuwenhoek">
        <title>Fictibacillus enclensis sp. nov., isolated from marine sediment.</title>
        <authorList>
            <person name="Dastager S.G."/>
            <person name="Mawlankar R."/>
            <person name="Srinivasan K."/>
            <person name="Tang S.K."/>
            <person name="Lee J.C."/>
            <person name="Ramana V.V."/>
            <person name="Shouche Y.S."/>
        </authorList>
    </citation>
    <scope>NUCLEOTIDE SEQUENCE [LARGE SCALE GENOMIC DNA]</scope>
    <source>
        <strain evidence="8 9">NIO-1003</strain>
    </source>
</reference>
<feature type="compositionally biased region" description="Basic and acidic residues" evidence="6">
    <location>
        <begin position="332"/>
        <end position="346"/>
    </location>
</feature>
<dbReference type="RefSeq" id="WP_061973885.1">
    <property type="nucleotide sequence ID" value="NZ_FMAV01000003.1"/>
</dbReference>
<evidence type="ECO:0000256" key="1">
    <source>
        <dbReference type="ARBA" id="ARBA00019435"/>
    </source>
</evidence>